<reference evidence="11" key="1">
    <citation type="submission" date="2021-02" db="EMBL/GenBank/DDBJ databases">
        <authorList>
            <person name="Dougan E. K."/>
            <person name="Rhodes N."/>
            <person name="Thang M."/>
            <person name="Chan C."/>
        </authorList>
    </citation>
    <scope>NUCLEOTIDE SEQUENCE</scope>
</reference>
<dbReference type="SMART" id="SM00864">
    <property type="entry name" value="Tubulin"/>
    <property type="match status" value="1"/>
</dbReference>
<dbReference type="InterPro" id="IPR036525">
    <property type="entry name" value="Tubulin/FtsZ_GTPase_sf"/>
</dbReference>
<dbReference type="AlphaFoldDB" id="A0A812TMW6"/>
<evidence type="ECO:0000256" key="3">
    <source>
        <dbReference type="ARBA" id="ARBA00022701"/>
    </source>
</evidence>
<evidence type="ECO:0000313" key="11">
    <source>
        <dbReference type="EMBL" id="CAE7528456.1"/>
    </source>
</evidence>
<dbReference type="PRINTS" id="PR01161">
    <property type="entry name" value="TUBULIN"/>
</dbReference>
<evidence type="ECO:0000313" key="12">
    <source>
        <dbReference type="Proteomes" id="UP000604046"/>
    </source>
</evidence>
<feature type="domain" description="Tubulin/FtsZ GTPase" evidence="10">
    <location>
        <begin position="58"/>
        <end position="255"/>
    </location>
</feature>
<dbReference type="GO" id="GO:0005874">
    <property type="term" value="C:microtubule"/>
    <property type="evidence" value="ECO:0007669"/>
    <property type="project" value="UniProtKB-KW"/>
</dbReference>
<dbReference type="PANTHER" id="PTHR11588">
    <property type="entry name" value="TUBULIN"/>
    <property type="match status" value="1"/>
</dbReference>
<dbReference type="InterPro" id="IPR037103">
    <property type="entry name" value="Tubulin/FtsZ-like_C"/>
</dbReference>
<evidence type="ECO:0000256" key="2">
    <source>
        <dbReference type="ARBA" id="ARBA00022490"/>
    </source>
</evidence>
<dbReference type="Gene3D" id="3.40.50.1440">
    <property type="entry name" value="Tubulin/FtsZ, GTPase domain"/>
    <property type="match status" value="1"/>
</dbReference>
<feature type="region of interest" description="Disordered" evidence="9">
    <location>
        <begin position="339"/>
        <end position="359"/>
    </location>
</feature>
<dbReference type="PROSITE" id="PS00227">
    <property type="entry name" value="TUBULIN"/>
    <property type="match status" value="1"/>
</dbReference>
<evidence type="ECO:0000256" key="4">
    <source>
        <dbReference type="ARBA" id="ARBA00022741"/>
    </source>
</evidence>
<feature type="compositionally biased region" description="Gly residues" evidence="9">
    <location>
        <begin position="345"/>
        <end position="356"/>
    </location>
</feature>
<keyword evidence="5" id="KW-0378">Hydrolase</keyword>
<evidence type="ECO:0000259" key="10">
    <source>
        <dbReference type="SMART" id="SM00864"/>
    </source>
</evidence>
<dbReference type="OrthoDB" id="424573at2759"/>
<protein>
    <recommendedName>
        <fullName evidence="8">Tubulin alpha chain</fullName>
    </recommendedName>
</protein>
<dbReference type="Gene3D" id="3.30.1330.20">
    <property type="entry name" value="Tubulin/FtsZ, C-terminal domain"/>
    <property type="match status" value="1"/>
</dbReference>
<evidence type="ECO:0000256" key="9">
    <source>
        <dbReference type="SAM" id="MobiDB-lite"/>
    </source>
</evidence>
<dbReference type="Pfam" id="PF00091">
    <property type="entry name" value="Tubulin"/>
    <property type="match status" value="1"/>
</dbReference>
<evidence type="ECO:0000256" key="6">
    <source>
        <dbReference type="ARBA" id="ARBA00023134"/>
    </source>
</evidence>
<organism evidence="11 12">
    <name type="scientific">Symbiodinium natans</name>
    <dbReference type="NCBI Taxonomy" id="878477"/>
    <lineage>
        <taxon>Eukaryota</taxon>
        <taxon>Sar</taxon>
        <taxon>Alveolata</taxon>
        <taxon>Dinophyceae</taxon>
        <taxon>Suessiales</taxon>
        <taxon>Symbiodiniaceae</taxon>
        <taxon>Symbiodinium</taxon>
    </lineage>
</organism>
<dbReference type="InterPro" id="IPR008280">
    <property type="entry name" value="Tub_FtsZ_C"/>
</dbReference>
<name>A0A812TMW6_9DINO</name>
<dbReference type="Proteomes" id="UP000604046">
    <property type="component" value="Unassembled WGS sequence"/>
</dbReference>
<keyword evidence="6 8" id="KW-0342">GTP-binding</keyword>
<dbReference type="SUPFAM" id="SSF55307">
    <property type="entry name" value="Tubulin C-terminal domain-like"/>
    <property type="match status" value="2"/>
</dbReference>
<dbReference type="GO" id="GO:0007017">
    <property type="term" value="P:microtubule-based process"/>
    <property type="evidence" value="ECO:0007669"/>
    <property type="project" value="InterPro"/>
</dbReference>
<evidence type="ECO:0000256" key="5">
    <source>
        <dbReference type="ARBA" id="ARBA00022801"/>
    </source>
</evidence>
<comment type="catalytic activity">
    <reaction evidence="7">
        <text>GTP + H2O = GDP + phosphate + H(+)</text>
        <dbReference type="Rhea" id="RHEA:19669"/>
        <dbReference type="ChEBI" id="CHEBI:15377"/>
        <dbReference type="ChEBI" id="CHEBI:15378"/>
        <dbReference type="ChEBI" id="CHEBI:37565"/>
        <dbReference type="ChEBI" id="CHEBI:43474"/>
        <dbReference type="ChEBI" id="CHEBI:58189"/>
    </reaction>
    <physiologicalReaction direction="left-to-right" evidence="7">
        <dbReference type="Rhea" id="RHEA:19670"/>
    </physiologicalReaction>
</comment>
<keyword evidence="3 8" id="KW-0493">Microtubule</keyword>
<dbReference type="GO" id="GO:0005200">
    <property type="term" value="F:structural constituent of cytoskeleton"/>
    <property type="evidence" value="ECO:0007669"/>
    <property type="project" value="InterPro"/>
</dbReference>
<dbReference type="InterPro" id="IPR003008">
    <property type="entry name" value="Tubulin_FtsZ_GTPase"/>
</dbReference>
<dbReference type="InterPro" id="IPR017975">
    <property type="entry name" value="Tubulin_CS"/>
</dbReference>
<comment type="subunit">
    <text evidence="8">Dimer of alpha and beta chains. A typical microtubule is a hollow water-filled tube with an outer diameter of 25 nm and an inner diameter of 15 nM. Alpha-beta heterodimers associate head-to-tail to form protofilaments running lengthwise along the microtubule wall with the beta-tubulin subunit facing the microtubule plus end conferring a structural polarity. Microtubules usually have 13 protofilaments but different protofilament numbers can be found in some organisms and specialized cells.</text>
</comment>
<comment type="caution">
    <text evidence="11">The sequence shown here is derived from an EMBL/GenBank/DDBJ whole genome shotgun (WGS) entry which is preliminary data.</text>
</comment>
<evidence type="ECO:0000256" key="7">
    <source>
        <dbReference type="ARBA" id="ARBA00049117"/>
    </source>
</evidence>
<dbReference type="InterPro" id="IPR002452">
    <property type="entry name" value="Alpha_tubulin"/>
</dbReference>
<dbReference type="GO" id="GO:0016787">
    <property type="term" value="F:hydrolase activity"/>
    <property type="evidence" value="ECO:0007669"/>
    <property type="project" value="UniProtKB-KW"/>
</dbReference>
<keyword evidence="12" id="KW-1185">Reference proteome</keyword>
<accession>A0A812TMW6</accession>
<dbReference type="GO" id="GO:0005525">
    <property type="term" value="F:GTP binding"/>
    <property type="evidence" value="ECO:0007669"/>
    <property type="project" value="UniProtKB-UniRule"/>
</dbReference>
<dbReference type="Gene3D" id="1.10.287.600">
    <property type="entry name" value="Helix hairpin bin"/>
    <property type="match status" value="1"/>
</dbReference>
<dbReference type="SUPFAM" id="SSF52490">
    <property type="entry name" value="Tubulin nucleotide-binding domain-like"/>
    <property type="match status" value="1"/>
</dbReference>
<dbReference type="InterPro" id="IPR000217">
    <property type="entry name" value="Tubulin"/>
</dbReference>
<dbReference type="InterPro" id="IPR023123">
    <property type="entry name" value="Tubulin_C"/>
</dbReference>
<dbReference type="EMBL" id="CAJNDS010002567">
    <property type="protein sequence ID" value="CAE7528456.1"/>
    <property type="molecule type" value="Genomic_DNA"/>
</dbReference>
<sequence length="514" mass="57312">MTSSTHGECICLHIGQAGCQIGQDTWTLFCEEHCVSGDGTRDLAALQRSVVDADDTNYNTFFSETHAGQHVPRAVFIDTDPSMRNEILTETPKLFHPENVLGYKQDCKSNFFEGRFMASHLKVKEDVLDRVRLQVDLCTNLQGFFVFHAFGGGTGSGVGCEILHDLHEAFDKKVIFQPIVFPSRRFASSMVEPYNSIFSTFYTRDVVDVTMMMDNEAVYKMVELKQQVKNPDFHHVNRLIAQTISACTTSLRFEAQLSAKMVEIVTNLVPSKQFRYPVLSLSPVRGKDQERHETFSPQEIATELFETSSLLSDVSHLKTNRYLSAVILLRGVETFRPDKEEGLGSSRGAGAAGGPGYPSKTTLPMEANKCITAIQTMKDGTHRSPVKFAPWVTSGFKVGLVGIPPAKDPNDNVMGDISRLGAMLGNSTVVRQVFVRQYTKFLKLFYHRAYVWQFIDANGEIDAFYEARDGVRDIIGNYEELLRQCAQAENEQYGGSNAAVEGQTNLLETDARAS</sequence>
<gene>
    <name evidence="11" type="ORF">SNAT2548_LOCUS29597</name>
</gene>
<evidence type="ECO:0000256" key="8">
    <source>
        <dbReference type="RuleBase" id="RU000352"/>
    </source>
</evidence>
<proteinExistence type="inferred from homology"/>
<keyword evidence="2" id="KW-0963">Cytoplasm</keyword>
<evidence type="ECO:0000256" key="1">
    <source>
        <dbReference type="ARBA" id="ARBA00009636"/>
    </source>
</evidence>
<dbReference type="PRINTS" id="PR01162">
    <property type="entry name" value="ALPHATUBULIN"/>
</dbReference>
<comment type="function">
    <text evidence="8">Tubulin is the major constituent of microtubules, a cylinder consisting of laterally associated linear protofilaments composed of alpha- and beta-tubulin heterodimers. Microtubules grow by the addition of GTP-tubulin dimers to the microtubule end, where a stabilizing cap forms. Below the cap, tubulin dimers are in GDP-bound state, owing to GTPase activity of alpha-tubulin.</text>
</comment>
<keyword evidence="4 8" id="KW-0547">Nucleotide-binding</keyword>
<comment type="similarity">
    <text evidence="1 8">Belongs to the tubulin family.</text>
</comment>